<accession>A0A0K2V9H1</accession>
<feature type="non-terminal residue" evidence="1">
    <location>
        <position position="56"/>
    </location>
</feature>
<reference evidence="1" key="1">
    <citation type="submission" date="2014-05" db="EMBL/GenBank/DDBJ databases">
        <authorList>
            <person name="Chronopoulou M."/>
        </authorList>
    </citation>
    <scope>NUCLEOTIDE SEQUENCE</scope>
    <source>
        <tissue evidence="1">Whole organism</tissue>
    </source>
</reference>
<organism evidence="1">
    <name type="scientific">Lepeophtheirus salmonis</name>
    <name type="common">Salmon louse</name>
    <name type="synonym">Caligus salmonis</name>
    <dbReference type="NCBI Taxonomy" id="72036"/>
    <lineage>
        <taxon>Eukaryota</taxon>
        <taxon>Metazoa</taxon>
        <taxon>Ecdysozoa</taxon>
        <taxon>Arthropoda</taxon>
        <taxon>Crustacea</taxon>
        <taxon>Multicrustacea</taxon>
        <taxon>Hexanauplia</taxon>
        <taxon>Copepoda</taxon>
        <taxon>Siphonostomatoida</taxon>
        <taxon>Caligidae</taxon>
        <taxon>Lepeophtheirus</taxon>
    </lineage>
</organism>
<dbReference type="AlphaFoldDB" id="A0A0K2V9H1"/>
<evidence type="ECO:0000313" key="1">
    <source>
        <dbReference type="EMBL" id="CDW47129.1"/>
    </source>
</evidence>
<dbReference type="EMBL" id="HACA01029768">
    <property type="protein sequence ID" value="CDW47129.1"/>
    <property type="molecule type" value="Transcribed_RNA"/>
</dbReference>
<name>A0A0K2V9H1_LEPSM</name>
<proteinExistence type="predicted"/>
<sequence length="56" mass="6781">MKRSPLPCFFSLWVNSQSLFFLPFPCITHKRETHNHLHIHLYFHDPPNCQLSKYLL</sequence>
<protein>
    <submittedName>
        <fullName evidence="1">Uncharacterized protein</fullName>
    </submittedName>
</protein>